<evidence type="ECO:0000256" key="4">
    <source>
        <dbReference type="ARBA" id="ARBA00022448"/>
    </source>
</evidence>
<dbReference type="InterPro" id="IPR020846">
    <property type="entry name" value="MFS_dom"/>
</dbReference>
<sequence>MPQNAFTVIALDNAEWAAQVRQVKRRRWIIWAPLALAFLIVYFHRVATGVVSDSLMRDFNIARASELGVLSSIYFYTYAALQVPAGIAADRFGPRRTITISAAVMACGAFAFGWAPDLPFLYVARFIIGLGVSFVYINIVKFYADWFRTCEFGTMSGLSAFIGMAGSLLAATPLALMVEAVGWRTSFYIIGAATAVVAVYCWIVVRDRPTELGWPSLAEIESREGTVTPGNNAPCASVTESLRTVWVNWYTWPPFLASACMYGVFMALAGVWGVPYFMQVYGMTRVTAANYAAALSLGYMLTGPLLGYLSDRWRCRRLPYVLGAVLIFTGCLGIAVWNGGRPPGWALFPILFIIGAGASAVSLTLACAKEVNPPDMTGMATGTANVGAFVGAALIQPLFGWMLDRRWQGIIEDGVKVYPLEAYQGAFWLCVAILAAGLVFAVLIKETHCANIAHRVIVRRSVI</sequence>
<evidence type="ECO:0000256" key="2">
    <source>
        <dbReference type="ARBA" id="ARBA00004651"/>
    </source>
</evidence>
<feature type="transmembrane region" description="Helical" evidence="26">
    <location>
        <begin position="97"/>
        <end position="114"/>
    </location>
</feature>
<comment type="catalytic activity">
    <reaction evidence="11">
        <text>L-alpha-aminoacyl-L-arginine(out) = L-alpha-aminoacyl-L-arginine(in)</text>
        <dbReference type="Rhea" id="RHEA:79367"/>
        <dbReference type="ChEBI" id="CHEBI:229968"/>
    </reaction>
</comment>
<keyword evidence="6 26" id="KW-1133">Transmembrane helix</keyword>
<comment type="catalytic activity">
    <reaction evidence="13">
        <text>L-lysyl-L-alpha-amino acid(out) = L-lysyl-L-alpha-amino acid(in)</text>
        <dbReference type="Rhea" id="RHEA:79387"/>
        <dbReference type="ChEBI" id="CHEBI:229965"/>
    </reaction>
</comment>
<evidence type="ECO:0000256" key="1">
    <source>
        <dbReference type="ARBA" id="ARBA00004155"/>
    </source>
</evidence>
<evidence type="ECO:0000256" key="13">
    <source>
        <dbReference type="ARBA" id="ARBA00044891"/>
    </source>
</evidence>
<keyword evidence="5 26" id="KW-0812">Transmembrane</keyword>
<evidence type="ECO:0000256" key="18">
    <source>
        <dbReference type="ARBA" id="ARBA00044903"/>
    </source>
</evidence>
<evidence type="ECO:0000256" key="20">
    <source>
        <dbReference type="ARBA" id="ARBA00044919"/>
    </source>
</evidence>
<comment type="catalytic activity">
    <reaction evidence="14">
        <text>L-alpha-aminoacyl-L-lysine(out) = L-alpha-aminoacyl-L-lysine(in)</text>
        <dbReference type="Rhea" id="RHEA:79383"/>
        <dbReference type="ChEBI" id="CHEBI:229966"/>
    </reaction>
</comment>
<organism evidence="28 29">
    <name type="scientific">Sporolituus thermophilus DSM 23256</name>
    <dbReference type="NCBI Taxonomy" id="1123285"/>
    <lineage>
        <taxon>Bacteria</taxon>
        <taxon>Bacillati</taxon>
        <taxon>Bacillota</taxon>
        <taxon>Negativicutes</taxon>
        <taxon>Selenomonadales</taxon>
        <taxon>Sporomusaceae</taxon>
        <taxon>Sporolituus</taxon>
    </lineage>
</organism>
<dbReference type="GO" id="GO:0005765">
    <property type="term" value="C:lysosomal membrane"/>
    <property type="evidence" value="ECO:0007669"/>
    <property type="project" value="UniProtKB-SubCell"/>
</dbReference>
<evidence type="ECO:0000313" key="29">
    <source>
        <dbReference type="Proteomes" id="UP000243333"/>
    </source>
</evidence>
<evidence type="ECO:0000256" key="25">
    <source>
        <dbReference type="ARBA" id="ARBA00046376"/>
    </source>
</evidence>
<comment type="function">
    <text evidence="24">Lysosomal dipeptide uniporter that selectively exports lysine, arginine or histidine-containing dipeptides with a net positive charge from the lysosome lumen into the cytosol. Could play a role in a specific type of protein O-glycosylation indirectly regulating macrophages migration and tissue invasion. Also essential for liver homeostasis.</text>
</comment>
<evidence type="ECO:0000256" key="21">
    <source>
        <dbReference type="ARBA" id="ARBA00044924"/>
    </source>
</evidence>
<feature type="transmembrane region" description="Helical" evidence="26">
    <location>
        <begin position="28"/>
        <end position="47"/>
    </location>
</feature>
<dbReference type="InterPro" id="IPR000849">
    <property type="entry name" value="Sugar_P_transporter"/>
</dbReference>
<feature type="transmembrane region" description="Helical" evidence="26">
    <location>
        <begin position="423"/>
        <end position="444"/>
    </location>
</feature>
<comment type="subcellular location">
    <subcellularLocation>
        <location evidence="2">Cell membrane</location>
        <topology evidence="2">Multi-pass membrane protein</topology>
    </subcellularLocation>
    <subcellularLocation>
        <location evidence="1">Lysosome membrane</location>
        <topology evidence="1">Multi-pass membrane protein</topology>
    </subcellularLocation>
</comment>
<keyword evidence="4" id="KW-0813">Transport</keyword>
<feature type="transmembrane region" description="Helical" evidence="26">
    <location>
        <begin position="345"/>
        <end position="368"/>
    </location>
</feature>
<evidence type="ECO:0000256" key="19">
    <source>
        <dbReference type="ARBA" id="ARBA00044912"/>
    </source>
</evidence>
<keyword evidence="7 26" id="KW-0472">Membrane</keyword>
<evidence type="ECO:0000256" key="16">
    <source>
        <dbReference type="ARBA" id="ARBA00044899"/>
    </source>
</evidence>
<comment type="catalytic activity">
    <reaction evidence="9">
        <text>L-lysyl-L-alanine(out) = L-lysyl-L-alanine(in)</text>
        <dbReference type="Rhea" id="RHEA:79399"/>
        <dbReference type="ChEBI" id="CHEBI:229954"/>
    </reaction>
</comment>
<comment type="catalytic activity">
    <reaction evidence="20">
        <text>L-alanyl-L-lysine(out) = L-alanyl-L-lysine(in)</text>
        <dbReference type="Rhea" id="RHEA:79415"/>
        <dbReference type="ChEBI" id="CHEBI:192470"/>
    </reaction>
</comment>
<comment type="catalytic activity">
    <reaction evidence="18">
        <text>L-arginyl-glycine(out) = L-arginyl-glycine(in)</text>
        <dbReference type="Rhea" id="RHEA:79391"/>
        <dbReference type="ChEBI" id="CHEBI:229955"/>
    </reaction>
</comment>
<evidence type="ECO:0000256" key="26">
    <source>
        <dbReference type="SAM" id="Phobius"/>
    </source>
</evidence>
<dbReference type="AlphaFoldDB" id="A0A1G7K5L2"/>
<evidence type="ECO:0000256" key="14">
    <source>
        <dbReference type="ARBA" id="ARBA00044893"/>
    </source>
</evidence>
<dbReference type="Proteomes" id="UP000243333">
    <property type="component" value="Unassembled WGS sequence"/>
</dbReference>
<comment type="catalytic activity">
    <reaction evidence="17">
        <text>L-lysyl-L-lysine(out) = L-lysyl-L-lysine(in)</text>
        <dbReference type="Rhea" id="RHEA:79403"/>
        <dbReference type="ChEBI" id="CHEBI:229956"/>
    </reaction>
</comment>
<evidence type="ECO:0000256" key="9">
    <source>
        <dbReference type="ARBA" id="ARBA00044876"/>
    </source>
</evidence>
<comment type="catalytic activity">
    <reaction evidence="21">
        <text>L-lysyl-glycine(out) = L-lysyl-glycine(in)</text>
        <dbReference type="Rhea" id="RHEA:79407"/>
        <dbReference type="ChEBI" id="CHEBI:191202"/>
    </reaction>
</comment>
<feature type="transmembrane region" description="Helical" evidence="26">
    <location>
        <begin position="187"/>
        <end position="205"/>
    </location>
</feature>
<evidence type="ECO:0000256" key="10">
    <source>
        <dbReference type="ARBA" id="ARBA00044878"/>
    </source>
</evidence>
<keyword evidence="29" id="KW-1185">Reference proteome</keyword>
<evidence type="ECO:0000259" key="27">
    <source>
        <dbReference type="PROSITE" id="PS50850"/>
    </source>
</evidence>
<proteinExistence type="inferred from homology"/>
<reference evidence="29" key="1">
    <citation type="submission" date="2016-10" db="EMBL/GenBank/DDBJ databases">
        <authorList>
            <person name="Varghese N."/>
            <person name="Submissions S."/>
        </authorList>
    </citation>
    <scope>NUCLEOTIDE SEQUENCE [LARGE SCALE GENOMIC DNA]</scope>
    <source>
        <strain evidence="29">DSM 23256</strain>
    </source>
</reference>
<evidence type="ECO:0000256" key="7">
    <source>
        <dbReference type="ARBA" id="ARBA00023136"/>
    </source>
</evidence>
<feature type="transmembrane region" description="Helical" evidence="26">
    <location>
        <begin position="67"/>
        <end position="85"/>
    </location>
</feature>
<evidence type="ECO:0000256" key="12">
    <source>
        <dbReference type="ARBA" id="ARBA00044884"/>
    </source>
</evidence>
<comment type="subunit">
    <text evidence="25">Homodimer. Interacts with lysosomal protein GLMP (via lumenal domain); the interaction starts while both proteins are still in the endoplasmic reticulum and is required for stabilization of MFSD1 in lysosomes but has no direct effect on its targeting to lysosomes or transporter activity.</text>
</comment>
<dbReference type="CDD" id="cd06174">
    <property type="entry name" value="MFS"/>
    <property type="match status" value="1"/>
</dbReference>
<dbReference type="GO" id="GO:0005886">
    <property type="term" value="C:plasma membrane"/>
    <property type="evidence" value="ECO:0007669"/>
    <property type="project" value="UniProtKB-SubCell"/>
</dbReference>
<evidence type="ECO:0000256" key="3">
    <source>
        <dbReference type="ARBA" id="ARBA00008335"/>
    </source>
</evidence>
<dbReference type="OrthoDB" id="9773404at2"/>
<keyword evidence="8" id="KW-0458">Lysosome</keyword>
<feature type="transmembrane region" description="Helical" evidence="26">
    <location>
        <begin position="255"/>
        <end position="277"/>
    </location>
</feature>
<name>A0A1G7K5L2_9FIRM</name>
<dbReference type="RefSeq" id="WP_093689037.1">
    <property type="nucleotide sequence ID" value="NZ_FNBU01000007.1"/>
</dbReference>
<dbReference type="EMBL" id="FNBU01000007">
    <property type="protein sequence ID" value="SDF32513.1"/>
    <property type="molecule type" value="Genomic_DNA"/>
</dbReference>
<feature type="transmembrane region" description="Helical" evidence="26">
    <location>
        <begin position="320"/>
        <end position="339"/>
    </location>
</feature>
<dbReference type="InterPro" id="IPR036259">
    <property type="entry name" value="MFS_trans_sf"/>
</dbReference>
<evidence type="ECO:0000256" key="11">
    <source>
        <dbReference type="ARBA" id="ARBA00044881"/>
    </source>
</evidence>
<dbReference type="PANTHER" id="PTHR23512:SF3">
    <property type="entry name" value="MAJOR FACILITATOR SUPERFAMILY DOMAIN-CONTAINING PROTEIN 1"/>
    <property type="match status" value="1"/>
</dbReference>
<evidence type="ECO:0000256" key="6">
    <source>
        <dbReference type="ARBA" id="ARBA00022989"/>
    </source>
</evidence>
<dbReference type="PANTHER" id="PTHR23512">
    <property type="entry name" value="MAJOR FACILITATOR SUPERFAMILY DOMAIN-CONTAINING PROTEIN 1"/>
    <property type="match status" value="1"/>
</dbReference>
<evidence type="ECO:0000256" key="8">
    <source>
        <dbReference type="ARBA" id="ARBA00023228"/>
    </source>
</evidence>
<dbReference type="InterPro" id="IPR052187">
    <property type="entry name" value="MFSD1"/>
</dbReference>
<dbReference type="Pfam" id="PF07690">
    <property type="entry name" value="MFS_1"/>
    <property type="match status" value="1"/>
</dbReference>
<evidence type="ECO:0000313" key="28">
    <source>
        <dbReference type="EMBL" id="SDF32513.1"/>
    </source>
</evidence>
<feature type="transmembrane region" description="Helical" evidence="26">
    <location>
        <begin position="380"/>
        <end position="403"/>
    </location>
</feature>
<dbReference type="InterPro" id="IPR011701">
    <property type="entry name" value="MFS"/>
</dbReference>
<dbReference type="Gene3D" id="1.20.1250.20">
    <property type="entry name" value="MFS general substrate transporter like domains"/>
    <property type="match status" value="2"/>
</dbReference>
<comment type="similarity">
    <text evidence="3">Belongs to the major facilitator superfamily.</text>
</comment>
<accession>A0A1G7K5L2</accession>
<comment type="catalytic activity">
    <reaction evidence="19">
        <text>L-histidyl-L-alpha-amino acid(out) = L-histidyl-L-alpha-amino acid(in)</text>
        <dbReference type="Rhea" id="RHEA:79379"/>
        <dbReference type="ChEBI" id="CHEBI:229964"/>
    </reaction>
</comment>
<dbReference type="STRING" id="1123285.SAMN05660235_01194"/>
<evidence type="ECO:0000256" key="17">
    <source>
        <dbReference type="ARBA" id="ARBA00044900"/>
    </source>
</evidence>
<feature type="transmembrane region" description="Helical" evidence="26">
    <location>
        <begin position="289"/>
        <end position="308"/>
    </location>
</feature>
<protein>
    <recommendedName>
        <fullName evidence="22">Lysosomal dipeptide transporter MFSD1</fullName>
    </recommendedName>
    <alternativeName>
        <fullName evidence="23">Major facilitator superfamily domain-containing protein 1</fullName>
    </alternativeName>
</protein>
<feature type="transmembrane region" description="Helical" evidence="26">
    <location>
        <begin position="152"/>
        <end position="175"/>
    </location>
</feature>
<evidence type="ECO:0000256" key="24">
    <source>
        <dbReference type="ARBA" id="ARBA00045709"/>
    </source>
</evidence>
<dbReference type="GO" id="GO:0022857">
    <property type="term" value="F:transmembrane transporter activity"/>
    <property type="evidence" value="ECO:0007669"/>
    <property type="project" value="InterPro"/>
</dbReference>
<feature type="domain" description="Major facilitator superfamily (MFS) profile" evidence="27">
    <location>
        <begin position="30"/>
        <end position="449"/>
    </location>
</feature>
<comment type="catalytic activity">
    <reaction evidence="15">
        <text>L-aspartyl-L-lysine(out) = L-aspartyl-L-lysine(in)</text>
        <dbReference type="Rhea" id="RHEA:79411"/>
        <dbReference type="ChEBI" id="CHEBI:229953"/>
    </reaction>
</comment>
<dbReference type="PIRSF" id="PIRSF002808">
    <property type="entry name" value="Hexose_phosphate_transp"/>
    <property type="match status" value="1"/>
</dbReference>
<dbReference type="SUPFAM" id="SSF103473">
    <property type="entry name" value="MFS general substrate transporter"/>
    <property type="match status" value="1"/>
</dbReference>
<feature type="transmembrane region" description="Helical" evidence="26">
    <location>
        <begin position="120"/>
        <end position="140"/>
    </location>
</feature>
<evidence type="ECO:0000256" key="15">
    <source>
        <dbReference type="ARBA" id="ARBA00044898"/>
    </source>
</evidence>
<comment type="catalytic activity">
    <reaction evidence="16">
        <text>L-arginyl-L-alpha-amino acid(out) = L-arginyl-L-alpha-amino acid(in)</text>
        <dbReference type="Rhea" id="RHEA:79371"/>
        <dbReference type="ChEBI" id="CHEBI:84315"/>
    </reaction>
</comment>
<dbReference type="PROSITE" id="PS50850">
    <property type="entry name" value="MFS"/>
    <property type="match status" value="1"/>
</dbReference>
<evidence type="ECO:0000256" key="22">
    <source>
        <dbReference type="ARBA" id="ARBA00044985"/>
    </source>
</evidence>
<evidence type="ECO:0000256" key="5">
    <source>
        <dbReference type="ARBA" id="ARBA00022692"/>
    </source>
</evidence>
<evidence type="ECO:0000256" key="23">
    <source>
        <dbReference type="ARBA" id="ARBA00045018"/>
    </source>
</evidence>
<comment type="catalytic activity">
    <reaction evidence="10">
        <text>L-histidyl-glycine(out) = L-histidyl-glycine(in)</text>
        <dbReference type="Rhea" id="RHEA:79395"/>
        <dbReference type="ChEBI" id="CHEBI:229957"/>
    </reaction>
</comment>
<comment type="catalytic activity">
    <reaction evidence="12">
        <text>L-alpha-aminoacyl-L-histidine(out) = L-alpha-aminoacyl-L-histidine(in)</text>
        <dbReference type="Rhea" id="RHEA:79375"/>
        <dbReference type="ChEBI" id="CHEBI:229967"/>
    </reaction>
</comment>
<gene>
    <name evidence="28" type="ORF">SAMN05660235_01194</name>
</gene>